<sequence length="105" mass="12357">MDASLPLVELFLRGHVHAIKTAAGYQDIDDKKYDYDGWVPMQLAMVADGDPARSNYEEIVELHKACCRAYDFREWEELERLIGGKWRADTEILKHVRPQKFRKYK</sequence>
<reference evidence="1 2" key="1">
    <citation type="journal article" date="2023" name="Commun. Biol.">
        <title>Genome analysis of Parmales, the sister group of diatoms, reveals the evolutionary specialization of diatoms from phago-mixotrophs to photoautotrophs.</title>
        <authorList>
            <person name="Ban H."/>
            <person name="Sato S."/>
            <person name="Yoshikawa S."/>
            <person name="Yamada K."/>
            <person name="Nakamura Y."/>
            <person name="Ichinomiya M."/>
            <person name="Sato N."/>
            <person name="Blanc-Mathieu R."/>
            <person name="Endo H."/>
            <person name="Kuwata A."/>
            <person name="Ogata H."/>
        </authorList>
    </citation>
    <scope>NUCLEOTIDE SEQUENCE [LARGE SCALE GENOMIC DNA]</scope>
</reference>
<evidence type="ECO:0000313" key="1">
    <source>
        <dbReference type="EMBL" id="GMI43416.1"/>
    </source>
</evidence>
<protein>
    <submittedName>
        <fullName evidence="1">Uncharacterized protein</fullName>
    </submittedName>
</protein>
<organism evidence="1 2">
    <name type="scientific">Tetraparma gracilis</name>
    <dbReference type="NCBI Taxonomy" id="2962635"/>
    <lineage>
        <taxon>Eukaryota</taxon>
        <taxon>Sar</taxon>
        <taxon>Stramenopiles</taxon>
        <taxon>Ochrophyta</taxon>
        <taxon>Bolidophyceae</taxon>
        <taxon>Parmales</taxon>
        <taxon>Triparmaceae</taxon>
        <taxon>Tetraparma</taxon>
    </lineage>
</organism>
<gene>
    <name evidence="1" type="ORF">TeGR_g9739</name>
</gene>
<proteinExistence type="predicted"/>
<evidence type="ECO:0000313" key="2">
    <source>
        <dbReference type="Proteomes" id="UP001165060"/>
    </source>
</evidence>
<accession>A0ABQ6N8Y8</accession>
<name>A0ABQ6N8Y8_9STRA</name>
<dbReference type="Proteomes" id="UP001165060">
    <property type="component" value="Unassembled WGS sequence"/>
</dbReference>
<dbReference type="EMBL" id="BRYB01001124">
    <property type="protein sequence ID" value="GMI43416.1"/>
    <property type="molecule type" value="Genomic_DNA"/>
</dbReference>
<keyword evidence="2" id="KW-1185">Reference proteome</keyword>
<comment type="caution">
    <text evidence="1">The sequence shown here is derived from an EMBL/GenBank/DDBJ whole genome shotgun (WGS) entry which is preliminary data.</text>
</comment>